<evidence type="ECO:0000313" key="1">
    <source>
        <dbReference type="EMBL" id="VAW26124.1"/>
    </source>
</evidence>
<dbReference type="EMBL" id="UOES01000066">
    <property type="protein sequence ID" value="VAW26124.1"/>
    <property type="molecule type" value="Genomic_DNA"/>
</dbReference>
<dbReference type="AlphaFoldDB" id="A0A3B0V1V5"/>
<organism evidence="1">
    <name type="scientific">hydrothermal vent metagenome</name>
    <dbReference type="NCBI Taxonomy" id="652676"/>
    <lineage>
        <taxon>unclassified sequences</taxon>
        <taxon>metagenomes</taxon>
        <taxon>ecological metagenomes</taxon>
    </lineage>
</organism>
<reference evidence="1" key="1">
    <citation type="submission" date="2018-06" db="EMBL/GenBank/DDBJ databases">
        <authorList>
            <person name="Zhirakovskaya E."/>
        </authorList>
    </citation>
    <scope>NUCLEOTIDE SEQUENCE</scope>
</reference>
<protein>
    <submittedName>
        <fullName evidence="1">Uncharacterized protein</fullName>
    </submittedName>
</protein>
<proteinExistence type="predicted"/>
<name>A0A3B0V1V5_9ZZZZ</name>
<sequence length="184" mass="21266">MKKQLSIALIIISSISVYAQSIDKAEEINGVSLGISQSEFGDDLFLITGDEPAYQEAPSLQFTLKRKIRLGIRDASYHGDKYRKFGNFEAANITCQFYEDKLFKVQWTFRNRQALMDTYNYLLDTYADKFGSSKEEVFDDFRQVEWQGKSKYLQVFMDTKSDVTLVFEDVKVAKRVQKVLAKSK</sequence>
<gene>
    <name evidence="1" type="ORF">MNBD_BACTEROID06-1808</name>
</gene>
<accession>A0A3B0V1V5</accession>